<dbReference type="AlphaFoldDB" id="A0A6A5RL06"/>
<keyword evidence="2" id="KW-1185">Reference proteome</keyword>
<gene>
    <name evidence="1" type="ORF">M421DRAFT_391143</name>
</gene>
<dbReference type="GeneID" id="54347652"/>
<dbReference type="RefSeq" id="XP_033448720.1">
    <property type="nucleotide sequence ID" value="XM_033590001.1"/>
</dbReference>
<dbReference type="EMBL" id="ML978968">
    <property type="protein sequence ID" value="KAF1928472.1"/>
    <property type="molecule type" value="Genomic_DNA"/>
</dbReference>
<sequence length="53" mass="6095">MSREELLEVDILYWPLARLLQQLTSYLDRGFIRVSKSSASALVLFAWKPGRGL</sequence>
<name>A0A6A5RL06_9PLEO</name>
<organism evidence="1 2">
    <name type="scientific">Didymella exigua CBS 183.55</name>
    <dbReference type="NCBI Taxonomy" id="1150837"/>
    <lineage>
        <taxon>Eukaryota</taxon>
        <taxon>Fungi</taxon>
        <taxon>Dikarya</taxon>
        <taxon>Ascomycota</taxon>
        <taxon>Pezizomycotina</taxon>
        <taxon>Dothideomycetes</taxon>
        <taxon>Pleosporomycetidae</taxon>
        <taxon>Pleosporales</taxon>
        <taxon>Pleosporineae</taxon>
        <taxon>Didymellaceae</taxon>
        <taxon>Didymella</taxon>
    </lineage>
</organism>
<dbReference type="Proteomes" id="UP000800082">
    <property type="component" value="Unassembled WGS sequence"/>
</dbReference>
<proteinExistence type="predicted"/>
<evidence type="ECO:0000313" key="1">
    <source>
        <dbReference type="EMBL" id="KAF1928472.1"/>
    </source>
</evidence>
<protein>
    <submittedName>
        <fullName evidence="1">Uncharacterized protein</fullName>
    </submittedName>
</protein>
<evidence type="ECO:0000313" key="2">
    <source>
        <dbReference type="Proteomes" id="UP000800082"/>
    </source>
</evidence>
<reference evidence="1" key="1">
    <citation type="journal article" date="2020" name="Stud. Mycol.">
        <title>101 Dothideomycetes genomes: a test case for predicting lifestyles and emergence of pathogens.</title>
        <authorList>
            <person name="Haridas S."/>
            <person name="Albert R."/>
            <person name="Binder M."/>
            <person name="Bloem J."/>
            <person name="Labutti K."/>
            <person name="Salamov A."/>
            <person name="Andreopoulos B."/>
            <person name="Baker S."/>
            <person name="Barry K."/>
            <person name="Bills G."/>
            <person name="Bluhm B."/>
            <person name="Cannon C."/>
            <person name="Castanera R."/>
            <person name="Culley D."/>
            <person name="Daum C."/>
            <person name="Ezra D."/>
            <person name="Gonzalez J."/>
            <person name="Henrissat B."/>
            <person name="Kuo A."/>
            <person name="Liang C."/>
            <person name="Lipzen A."/>
            <person name="Lutzoni F."/>
            <person name="Magnuson J."/>
            <person name="Mondo S."/>
            <person name="Nolan M."/>
            <person name="Ohm R."/>
            <person name="Pangilinan J."/>
            <person name="Park H.-J."/>
            <person name="Ramirez L."/>
            <person name="Alfaro M."/>
            <person name="Sun H."/>
            <person name="Tritt A."/>
            <person name="Yoshinaga Y."/>
            <person name="Zwiers L.-H."/>
            <person name="Turgeon B."/>
            <person name="Goodwin S."/>
            <person name="Spatafora J."/>
            <person name="Crous P."/>
            <person name="Grigoriev I."/>
        </authorList>
    </citation>
    <scope>NUCLEOTIDE SEQUENCE</scope>
    <source>
        <strain evidence="1">CBS 183.55</strain>
    </source>
</reference>
<dbReference type="OrthoDB" id="5599418at2759"/>
<feature type="non-terminal residue" evidence="1">
    <location>
        <position position="53"/>
    </location>
</feature>
<accession>A0A6A5RL06</accession>